<proteinExistence type="predicted"/>
<name>A0A015JU04_RHIIW</name>
<gene>
    <name evidence="1" type="ORF">RirG_084320</name>
</gene>
<accession>A0A015JU04</accession>
<dbReference type="OrthoDB" id="2404781at2759"/>
<dbReference type="AlphaFoldDB" id="A0A015JU04"/>
<organism evidence="1 2">
    <name type="scientific">Rhizophagus irregularis (strain DAOM 197198w)</name>
    <name type="common">Glomus intraradices</name>
    <dbReference type="NCBI Taxonomy" id="1432141"/>
    <lineage>
        <taxon>Eukaryota</taxon>
        <taxon>Fungi</taxon>
        <taxon>Fungi incertae sedis</taxon>
        <taxon>Mucoromycota</taxon>
        <taxon>Glomeromycotina</taxon>
        <taxon>Glomeromycetes</taxon>
        <taxon>Glomerales</taxon>
        <taxon>Glomeraceae</taxon>
        <taxon>Rhizophagus</taxon>
    </lineage>
</organism>
<dbReference type="EMBL" id="JEMT01016479">
    <property type="protein sequence ID" value="EXX70795.1"/>
    <property type="molecule type" value="Genomic_DNA"/>
</dbReference>
<sequence>MVRYRDLLNLTENHTLSWIDLYNQHLVEINDAPNDLIEPAVDDIQEVMVTILMKKTTTHHRKRMNFELTGCYWLK</sequence>
<dbReference type="Proteomes" id="UP000022910">
    <property type="component" value="Unassembled WGS sequence"/>
</dbReference>
<comment type="caution">
    <text evidence="1">The sequence shown here is derived from an EMBL/GenBank/DDBJ whole genome shotgun (WGS) entry which is preliminary data.</text>
</comment>
<dbReference type="HOGENOM" id="CLU_2672422_0_0_1"/>
<evidence type="ECO:0000313" key="2">
    <source>
        <dbReference type="Proteomes" id="UP000022910"/>
    </source>
</evidence>
<keyword evidence="2" id="KW-1185">Reference proteome</keyword>
<evidence type="ECO:0000313" key="1">
    <source>
        <dbReference type="EMBL" id="EXX70795.1"/>
    </source>
</evidence>
<reference evidence="1 2" key="1">
    <citation type="submission" date="2014-02" db="EMBL/GenBank/DDBJ databases">
        <title>Single nucleus genome sequencing reveals high similarity among nuclei of an endomycorrhizal fungus.</title>
        <authorList>
            <person name="Lin K."/>
            <person name="Geurts R."/>
            <person name="Zhang Z."/>
            <person name="Limpens E."/>
            <person name="Saunders D.G."/>
            <person name="Mu D."/>
            <person name="Pang E."/>
            <person name="Cao H."/>
            <person name="Cha H."/>
            <person name="Lin T."/>
            <person name="Zhou Q."/>
            <person name="Shang Y."/>
            <person name="Li Y."/>
            <person name="Ivanov S."/>
            <person name="Sharma T."/>
            <person name="Velzen R.V."/>
            <person name="Ruijter N.D."/>
            <person name="Aanen D.K."/>
            <person name="Win J."/>
            <person name="Kamoun S."/>
            <person name="Bisseling T."/>
            <person name="Huang S."/>
        </authorList>
    </citation>
    <scope>NUCLEOTIDE SEQUENCE [LARGE SCALE GENOMIC DNA]</scope>
    <source>
        <strain evidence="2">DAOM197198w</strain>
    </source>
</reference>
<protein>
    <submittedName>
        <fullName evidence="1">Uncharacterized protein</fullName>
    </submittedName>
</protein>